<comment type="similarity">
    <text evidence="1">Belongs to the LysR transcriptional regulatory family.</text>
</comment>
<dbReference type="GO" id="GO:0003677">
    <property type="term" value="F:DNA binding"/>
    <property type="evidence" value="ECO:0007669"/>
    <property type="project" value="UniProtKB-KW"/>
</dbReference>
<evidence type="ECO:0000256" key="2">
    <source>
        <dbReference type="ARBA" id="ARBA00023015"/>
    </source>
</evidence>
<comment type="caution">
    <text evidence="6">The sequence shown here is derived from an EMBL/GenBank/DDBJ whole genome shotgun (WGS) entry which is preliminary data.</text>
</comment>
<dbReference type="Gene3D" id="3.40.190.290">
    <property type="match status" value="1"/>
</dbReference>
<dbReference type="Proteomes" id="UP001242480">
    <property type="component" value="Unassembled WGS sequence"/>
</dbReference>
<dbReference type="RefSeq" id="WP_307272842.1">
    <property type="nucleotide sequence ID" value="NZ_JAUSVX010000004.1"/>
</dbReference>
<dbReference type="InterPro" id="IPR005119">
    <property type="entry name" value="LysR_subst-bd"/>
</dbReference>
<dbReference type="EMBL" id="JAUSVX010000004">
    <property type="protein sequence ID" value="MDQ0469788.1"/>
    <property type="molecule type" value="Genomic_DNA"/>
</dbReference>
<feature type="domain" description="HTH lysR-type" evidence="5">
    <location>
        <begin position="13"/>
        <end position="62"/>
    </location>
</feature>
<dbReference type="PANTHER" id="PTHR30537:SF5">
    <property type="entry name" value="HTH-TYPE TRANSCRIPTIONAL ACTIVATOR TTDR-RELATED"/>
    <property type="match status" value="1"/>
</dbReference>
<evidence type="ECO:0000313" key="6">
    <source>
        <dbReference type="EMBL" id="MDQ0469788.1"/>
    </source>
</evidence>
<gene>
    <name evidence="6" type="ORF">QO011_002804</name>
</gene>
<dbReference type="SUPFAM" id="SSF53850">
    <property type="entry name" value="Periplasmic binding protein-like II"/>
    <property type="match status" value="1"/>
</dbReference>
<dbReference type="InterPro" id="IPR058163">
    <property type="entry name" value="LysR-type_TF_proteobact-type"/>
</dbReference>
<protein>
    <submittedName>
        <fullName evidence="6">DNA-binding transcriptional LysR family regulator</fullName>
    </submittedName>
</protein>
<keyword evidence="7" id="KW-1185">Reference proteome</keyword>
<evidence type="ECO:0000313" key="7">
    <source>
        <dbReference type="Proteomes" id="UP001242480"/>
    </source>
</evidence>
<keyword evidence="3 6" id="KW-0238">DNA-binding</keyword>
<evidence type="ECO:0000256" key="1">
    <source>
        <dbReference type="ARBA" id="ARBA00009437"/>
    </source>
</evidence>
<dbReference type="Gene3D" id="1.10.10.10">
    <property type="entry name" value="Winged helix-like DNA-binding domain superfamily/Winged helix DNA-binding domain"/>
    <property type="match status" value="1"/>
</dbReference>
<accession>A0ABU0J6A8</accession>
<keyword evidence="2" id="KW-0805">Transcription regulation</keyword>
<dbReference type="PANTHER" id="PTHR30537">
    <property type="entry name" value="HTH-TYPE TRANSCRIPTIONAL REGULATOR"/>
    <property type="match status" value="1"/>
</dbReference>
<dbReference type="Pfam" id="PF00126">
    <property type="entry name" value="HTH_1"/>
    <property type="match status" value="1"/>
</dbReference>
<dbReference type="PRINTS" id="PR00039">
    <property type="entry name" value="HTHLYSR"/>
</dbReference>
<dbReference type="InterPro" id="IPR000847">
    <property type="entry name" value="LysR_HTH_N"/>
</dbReference>
<dbReference type="InterPro" id="IPR036390">
    <property type="entry name" value="WH_DNA-bd_sf"/>
</dbReference>
<dbReference type="PROSITE" id="PS50931">
    <property type="entry name" value="HTH_LYSR"/>
    <property type="match status" value="1"/>
</dbReference>
<name>A0ABU0J6A8_9HYPH</name>
<proteinExistence type="inferred from homology"/>
<evidence type="ECO:0000256" key="4">
    <source>
        <dbReference type="ARBA" id="ARBA00023163"/>
    </source>
</evidence>
<keyword evidence="4" id="KW-0804">Transcription</keyword>
<organism evidence="6 7">
    <name type="scientific">Labrys wisconsinensis</name>
    <dbReference type="NCBI Taxonomy" id="425677"/>
    <lineage>
        <taxon>Bacteria</taxon>
        <taxon>Pseudomonadati</taxon>
        <taxon>Pseudomonadota</taxon>
        <taxon>Alphaproteobacteria</taxon>
        <taxon>Hyphomicrobiales</taxon>
        <taxon>Xanthobacteraceae</taxon>
        <taxon>Labrys</taxon>
    </lineage>
</organism>
<dbReference type="Pfam" id="PF03466">
    <property type="entry name" value="LysR_substrate"/>
    <property type="match status" value="1"/>
</dbReference>
<dbReference type="SUPFAM" id="SSF46785">
    <property type="entry name" value="Winged helix' DNA-binding domain"/>
    <property type="match status" value="1"/>
</dbReference>
<reference evidence="6 7" key="1">
    <citation type="submission" date="2023-07" db="EMBL/GenBank/DDBJ databases">
        <title>Genomic Encyclopedia of Type Strains, Phase IV (KMG-IV): sequencing the most valuable type-strain genomes for metagenomic binning, comparative biology and taxonomic classification.</title>
        <authorList>
            <person name="Goeker M."/>
        </authorList>
    </citation>
    <scope>NUCLEOTIDE SEQUENCE [LARGE SCALE GENOMIC DNA]</scope>
    <source>
        <strain evidence="6 7">DSM 19619</strain>
    </source>
</reference>
<evidence type="ECO:0000259" key="5">
    <source>
        <dbReference type="PROSITE" id="PS50931"/>
    </source>
</evidence>
<sequence length="308" mass="33844">MARIDRFTGLSEFLAVAGHASFRAAAAELQVTPAAVSQAVRALELRLGQPLFQRTTRTVTLTDAGAALIERLRPATGEIDEALDILAAQRRRPAGHLRLSVPRIALDLAVVPALADFRRAYPDIVVELDVNDALVDVAGERFDAGIRIGEFIERDMVAVRLTPAFRWVVVGAPSYFAARGRPQVPQDLTGHDCIRYRYPTARSIYRWQFQRQGRDYSLDPPGGIIVNDHLTVIRLARTGVGLAYTADLVAACELASGELEEVLAPHLPTKAGLFLYFPAKNQEQPKLRAFIDAMTRFARVAWPSAPAP</sequence>
<dbReference type="CDD" id="cd08474">
    <property type="entry name" value="PBP2_CrgA_like_5"/>
    <property type="match status" value="1"/>
</dbReference>
<evidence type="ECO:0000256" key="3">
    <source>
        <dbReference type="ARBA" id="ARBA00023125"/>
    </source>
</evidence>
<dbReference type="InterPro" id="IPR036388">
    <property type="entry name" value="WH-like_DNA-bd_sf"/>
</dbReference>